<evidence type="ECO:0000313" key="1">
    <source>
        <dbReference type="EMBL" id="AGH45365.1"/>
    </source>
</evidence>
<proteinExistence type="predicted"/>
<dbReference type="PATRIC" id="fig|1129794.4.peg.3235"/>
<accession>K6YZ58</accession>
<reference evidence="1 2" key="1">
    <citation type="journal article" date="2013" name="Genome Announc.">
        <title>Complete Genome Sequence of Glaciecola psychrophila Strain 170T.</title>
        <authorList>
            <person name="Yin J."/>
            <person name="Chen J."/>
            <person name="Liu G."/>
            <person name="Yu Y."/>
            <person name="Song L."/>
            <person name="Wang X."/>
            <person name="Qu X."/>
        </authorList>
    </citation>
    <scope>NUCLEOTIDE SEQUENCE [LARGE SCALE GENOMIC DNA]</scope>
    <source>
        <strain evidence="1 2">170</strain>
    </source>
</reference>
<dbReference type="AlphaFoldDB" id="K6YZ58"/>
<dbReference type="KEGG" id="gps:C427_3256"/>
<name>K6YZ58_9ALTE</name>
<dbReference type="HOGENOM" id="CLU_3331199_0_0_6"/>
<dbReference type="EMBL" id="CP003837">
    <property type="protein sequence ID" value="AGH45365.1"/>
    <property type="molecule type" value="Genomic_DNA"/>
</dbReference>
<sequence>MSVWLVTKQDSVKIAKKTNFGDILYFFKESIIFMSVNK</sequence>
<keyword evidence="2" id="KW-1185">Reference proteome</keyword>
<dbReference type="Proteomes" id="UP000011864">
    <property type="component" value="Chromosome"/>
</dbReference>
<evidence type="ECO:0000313" key="2">
    <source>
        <dbReference type="Proteomes" id="UP000011864"/>
    </source>
</evidence>
<gene>
    <name evidence="1" type="ORF">C427_3256</name>
</gene>
<protein>
    <submittedName>
        <fullName evidence="1">Uncharacterized protein</fullName>
    </submittedName>
</protein>
<organism evidence="1 2">
    <name type="scientific">Paraglaciecola psychrophila 170</name>
    <dbReference type="NCBI Taxonomy" id="1129794"/>
    <lineage>
        <taxon>Bacteria</taxon>
        <taxon>Pseudomonadati</taxon>
        <taxon>Pseudomonadota</taxon>
        <taxon>Gammaproteobacteria</taxon>
        <taxon>Alteromonadales</taxon>
        <taxon>Alteromonadaceae</taxon>
        <taxon>Paraglaciecola</taxon>
    </lineage>
</organism>